<dbReference type="GO" id="GO:0038023">
    <property type="term" value="F:signaling receptor activity"/>
    <property type="evidence" value="ECO:0007669"/>
    <property type="project" value="TreeGrafter"/>
</dbReference>
<feature type="transmembrane region" description="Helical" evidence="8">
    <location>
        <begin position="45"/>
        <end position="66"/>
    </location>
</feature>
<dbReference type="GO" id="GO:0030246">
    <property type="term" value="F:carbohydrate binding"/>
    <property type="evidence" value="ECO:0007669"/>
    <property type="project" value="UniProtKB-KW"/>
</dbReference>
<dbReference type="AlphaFoldDB" id="A0A1U8CKN5"/>
<dbReference type="eggNOG" id="KOG4297">
    <property type="taxonomic scope" value="Eukaryota"/>
</dbReference>
<dbReference type="PANTHER" id="PTHR46784:SF1">
    <property type="entry name" value="KILLER CELL LECTIN-LIKE RECEPTOR SUBFAMILY B MEMBER 1"/>
    <property type="match status" value="1"/>
</dbReference>
<reference evidence="11" key="1">
    <citation type="submission" date="2025-08" db="UniProtKB">
        <authorList>
            <consortium name="RefSeq"/>
        </authorList>
    </citation>
    <scope>IDENTIFICATION</scope>
    <source>
        <tissue evidence="11">Liver</tissue>
    </source>
</reference>
<evidence type="ECO:0000313" key="10">
    <source>
        <dbReference type="Proteomes" id="UP000886700"/>
    </source>
</evidence>
<feature type="domain" description="C-type lectin" evidence="9">
    <location>
        <begin position="110"/>
        <end position="220"/>
    </location>
</feature>
<dbReference type="InterPro" id="IPR051527">
    <property type="entry name" value="KLR_subfamily_B"/>
</dbReference>
<proteinExistence type="predicted"/>
<keyword evidence="10" id="KW-1185">Reference proteome</keyword>
<dbReference type="Proteomes" id="UP000886700">
    <property type="component" value="Unplaced"/>
</dbReference>
<dbReference type="STRING" id="10036.ENSMAUP00000021704"/>
<dbReference type="SUPFAM" id="SSF56436">
    <property type="entry name" value="C-type lectin-like"/>
    <property type="match status" value="1"/>
</dbReference>
<dbReference type="InterPro" id="IPR033992">
    <property type="entry name" value="NKR-like_CTLD"/>
</dbReference>
<dbReference type="CDD" id="cd03593">
    <property type="entry name" value="CLECT_NK_receptors_like"/>
    <property type="match status" value="1"/>
</dbReference>
<dbReference type="InterPro" id="IPR016187">
    <property type="entry name" value="CTDL_fold"/>
</dbReference>
<dbReference type="GO" id="GO:0005886">
    <property type="term" value="C:plasma membrane"/>
    <property type="evidence" value="ECO:0007669"/>
    <property type="project" value="TreeGrafter"/>
</dbReference>
<gene>
    <name evidence="11" type="primary">LOC101822612</name>
</gene>
<dbReference type="PROSITE" id="PS50041">
    <property type="entry name" value="C_TYPE_LECTIN_2"/>
    <property type="match status" value="1"/>
</dbReference>
<name>A0A1U8CKN5_MESAU</name>
<evidence type="ECO:0000256" key="7">
    <source>
        <dbReference type="ARBA" id="ARBA00023157"/>
    </source>
</evidence>
<evidence type="ECO:0000256" key="8">
    <source>
        <dbReference type="SAM" id="Phobius"/>
    </source>
</evidence>
<dbReference type="GO" id="GO:0042269">
    <property type="term" value="P:regulation of natural killer cell mediated cytotoxicity"/>
    <property type="evidence" value="ECO:0007669"/>
    <property type="project" value="TreeGrafter"/>
</dbReference>
<keyword evidence="4" id="KW-0735">Signal-anchor</keyword>
<dbReference type="SMART" id="SM00034">
    <property type="entry name" value="CLECT"/>
    <property type="match status" value="1"/>
</dbReference>
<keyword evidence="3" id="KW-0430">Lectin</keyword>
<accession>A0A1U8CKN5</accession>
<comment type="subcellular location">
    <subcellularLocation>
        <location evidence="1">Membrane</location>
        <topology evidence="1">Single-pass type II membrane protein</topology>
    </subcellularLocation>
</comment>
<organism evidence="10 11">
    <name type="scientific">Mesocricetus auratus</name>
    <name type="common">Golden hamster</name>
    <dbReference type="NCBI Taxonomy" id="10036"/>
    <lineage>
        <taxon>Eukaryota</taxon>
        <taxon>Metazoa</taxon>
        <taxon>Chordata</taxon>
        <taxon>Craniata</taxon>
        <taxon>Vertebrata</taxon>
        <taxon>Euteleostomi</taxon>
        <taxon>Mammalia</taxon>
        <taxon>Eutheria</taxon>
        <taxon>Euarchontoglires</taxon>
        <taxon>Glires</taxon>
        <taxon>Rodentia</taxon>
        <taxon>Myomorpha</taxon>
        <taxon>Muroidea</taxon>
        <taxon>Cricetidae</taxon>
        <taxon>Cricetinae</taxon>
        <taxon>Mesocricetus</taxon>
    </lineage>
</organism>
<dbReference type="GO" id="GO:0009986">
    <property type="term" value="C:cell surface"/>
    <property type="evidence" value="ECO:0007669"/>
    <property type="project" value="TreeGrafter"/>
</dbReference>
<dbReference type="InterPro" id="IPR001304">
    <property type="entry name" value="C-type_lectin-like"/>
</dbReference>
<evidence type="ECO:0000313" key="11">
    <source>
        <dbReference type="RefSeq" id="XP_012979070.2"/>
    </source>
</evidence>
<dbReference type="Gene3D" id="3.10.100.10">
    <property type="entry name" value="Mannose-Binding Protein A, subunit A"/>
    <property type="match status" value="1"/>
</dbReference>
<dbReference type="Pfam" id="PF00059">
    <property type="entry name" value="Lectin_C"/>
    <property type="match status" value="1"/>
</dbReference>
<evidence type="ECO:0000256" key="1">
    <source>
        <dbReference type="ARBA" id="ARBA00004606"/>
    </source>
</evidence>
<evidence type="ECO:0000256" key="2">
    <source>
        <dbReference type="ARBA" id="ARBA00022692"/>
    </source>
</evidence>
<protein>
    <submittedName>
        <fullName evidence="11">Killer cell lectin-like receptor subfamily B member 1B allele C</fullName>
    </submittedName>
</protein>
<sequence length="234" mass="25539">MDASVVYADLNLARTREPKHASPPSLPPDTCRCPRWHRLALKLGCVGLILLVLGMIGLGVLVLSLLQKTSVGVIGGEIGEGIIGDNQENNGTKTTESPAKLSCTKGWLPHRDKCIHFSQESNIWKEGLADCATKGATLLLIQDHEELRLVKDSANVKGSAFWIGLNHTWPDKNWRWINGSTLSSDVLQITGEAKKDSCASISKDRVISEDCASDNMWICQKKPTLVPETLCPDS</sequence>
<evidence type="ECO:0000256" key="5">
    <source>
        <dbReference type="ARBA" id="ARBA00022989"/>
    </source>
</evidence>
<dbReference type="InterPro" id="IPR016186">
    <property type="entry name" value="C-type_lectin-like/link_sf"/>
</dbReference>
<dbReference type="RefSeq" id="XP_012979070.2">
    <property type="nucleotide sequence ID" value="XM_013123616.3"/>
</dbReference>
<dbReference type="KEGG" id="maua:101822612"/>
<dbReference type="GeneID" id="101822612"/>
<keyword evidence="5 8" id="KW-1133">Transmembrane helix</keyword>
<evidence type="ECO:0000259" key="9">
    <source>
        <dbReference type="PROSITE" id="PS50041"/>
    </source>
</evidence>
<dbReference type="OrthoDB" id="8950604at2759"/>
<keyword evidence="2 8" id="KW-0812">Transmembrane</keyword>
<evidence type="ECO:0000256" key="3">
    <source>
        <dbReference type="ARBA" id="ARBA00022734"/>
    </source>
</evidence>
<keyword evidence="6 8" id="KW-0472">Membrane</keyword>
<evidence type="ECO:0000256" key="4">
    <source>
        <dbReference type="ARBA" id="ARBA00022968"/>
    </source>
</evidence>
<evidence type="ECO:0000256" key="6">
    <source>
        <dbReference type="ARBA" id="ARBA00023136"/>
    </source>
</evidence>
<dbReference type="PANTHER" id="PTHR46784">
    <property type="entry name" value="KILLER CELL LECTIN-LIKE RECEPTOR SUBFAMILY B MEMBER 1"/>
    <property type="match status" value="1"/>
</dbReference>
<keyword evidence="7" id="KW-1015">Disulfide bond</keyword>